<dbReference type="Gene3D" id="2.40.160.180">
    <property type="entry name" value="Carbohydrate-selective porin OprB"/>
    <property type="match status" value="1"/>
</dbReference>
<dbReference type="Pfam" id="PF04966">
    <property type="entry name" value="OprB"/>
    <property type="match status" value="1"/>
</dbReference>
<evidence type="ECO:0000256" key="2">
    <source>
        <dbReference type="RuleBase" id="RU363072"/>
    </source>
</evidence>
<evidence type="ECO:0000256" key="1">
    <source>
        <dbReference type="ARBA" id="ARBA00008769"/>
    </source>
</evidence>
<evidence type="ECO:0000313" key="4">
    <source>
        <dbReference type="Proteomes" id="UP001378188"/>
    </source>
</evidence>
<dbReference type="InterPro" id="IPR007049">
    <property type="entry name" value="Carb-sel_porin_OprB"/>
</dbReference>
<dbReference type="Proteomes" id="UP001378188">
    <property type="component" value="Unassembled WGS sequence"/>
</dbReference>
<dbReference type="AlphaFoldDB" id="A0AAW9RK02"/>
<proteinExistence type="inferred from homology"/>
<dbReference type="InterPro" id="IPR052932">
    <property type="entry name" value="OprB_Porin"/>
</dbReference>
<dbReference type="GO" id="GO:0015288">
    <property type="term" value="F:porin activity"/>
    <property type="evidence" value="ECO:0007669"/>
    <property type="project" value="InterPro"/>
</dbReference>
<comment type="caution">
    <text evidence="3">The sequence shown here is derived from an EMBL/GenBank/DDBJ whole genome shotgun (WGS) entry which is preliminary data.</text>
</comment>
<evidence type="ECO:0000313" key="3">
    <source>
        <dbReference type="EMBL" id="MEJ8573989.1"/>
    </source>
</evidence>
<keyword evidence="2" id="KW-0732">Signal</keyword>
<dbReference type="InterPro" id="IPR038673">
    <property type="entry name" value="OprB_sf"/>
</dbReference>
<feature type="chain" id="PRO_5043092252" evidence="2">
    <location>
        <begin position="28"/>
        <end position="458"/>
    </location>
</feature>
<name>A0AAW9RK02_9HYPH</name>
<organism evidence="3 4">
    <name type="scientific">Microbaculum marinum</name>
    <dbReference type="NCBI Taxonomy" id="1764581"/>
    <lineage>
        <taxon>Bacteria</taxon>
        <taxon>Pseudomonadati</taxon>
        <taxon>Pseudomonadota</taxon>
        <taxon>Alphaproteobacteria</taxon>
        <taxon>Hyphomicrobiales</taxon>
        <taxon>Tepidamorphaceae</taxon>
        <taxon>Microbaculum</taxon>
    </lineage>
</organism>
<dbReference type="PANTHER" id="PTHR37944:SF1">
    <property type="entry name" value="PORIN B"/>
    <property type="match status" value="1"/>
</dbReference>
<dbReference type="EMBL" id="JAZHOF010000009">
    <property type="protein sequence ID" value="MEJ8573989.1"/>
    <property type="molecule type" value="Genomic_DNA"/>
</dbReference>
<feature type="signal peptide" evidence="2">
    <location>
        <begin position="1"/>
        <end position="27"/>
    </location>
</feature>
<accession>A0AAW9RK02</accession>
<dbReference type="PANTHER" id="PTHR37944">
    <property type="entry name" value="PORIN B"/>
    <property type="match status" value="1"/>
</dbReference>
<dbReference type="RefSeq" id="WP_340331682.1">
    <property type="nucleotide sequence ID" value="NZ_JAZHOF010000009.1"/>
</dbReference>
<gene>
    <name evidence="3" type="ORF">V3328_21050</name>
</gene>
<dbReference type="GO" id="GO:0008643">
    <property type="term" value="P:carbohydrate transport"/>
    <property type="evidence" value="ECO:0007669"/>
    <property type="project" value="InterPro"/>
</dbReference>
<dbReference type="GO" id="GO:0016020">
    <property type="term" value="C:membrane"/>
    <property type="evidence" value="ECO:0007669"/>
    <property type="project" value="InterPro"/>
</dbReference>
<reference evidence="3 4" key="1">
    <citation type="submission" date="2024-02" db="EMBL/GenBank/DDBJ databases">
        <title>Genome analysis and characterization of Microbaculum marinisediminis sp. nov., isolated from marine sediment.</title>
        <authorList>
            <person name="Du Z.-J."/>
            <person name="Ye Y.-Q."/>
            <person name="Zhang Z.-R."/>
            <person name="Yuan S.-M."/>
            <person name="Zhang X.-Y."/>
        </authorList>
    </citation>
    <scope>NUCLEOTIDE SEQUENCE [LARGE SCALE GENOMIC DNA]</scope>
    <source>
        <strain evidence="3 4">SDUM1044001</strain>
    </source>
</reference>
<comment type="similarity">
    <text evidence="1 2">Belongs to the OprB family.</text>
</comment>
<keyword evidence="4" id="KW-1185">Reference proteome</keyword>
<protein>
    <submittedName>
        <fullName evidence="3">Carbohydrate porin</fullName>
    </submittedName>
</protein>
<sequence>MAGSRYRSLAGLVGAAGLLAAATPALSDINPWIQSDLYNPGKWDTAGPDTDTRWLHPGTWTPGQDWGWLSGDAQAENILGSWGGLRDELELKGISFATAWSGQLAANPVGGQIPDGASWIDSWSFATFVDFQRLLGTAHRTYFTASFSLETGNVGLTPDYVGNYFPVQLSNSGDPFPQTRLVHFAFGTQLLDNTAELVGGRIVTGEDFATIARACTSLNQSICGNPIAGASTINFPTYPNAVWGGRFKVKPGQEWYAMAGAYLVYPDLGDPDLHGVEFGAPEGSGILAIGEAGFNVGRRAGRSGLPGTYKGGYYYDTEELTNLVTGASDRNTWGIYAMGEQMLYAEDDTYSNGLWAWASFSYAPPRMNDITFMAAGGLSYVGLLPDRPDDALSFVAAVGVFSDYLAGQETETVLELNYRAQILPAVYVQPDVQYVIDPDGKSGIDDALVIGFAIGATF</sequence>